<protein>
    <submittedName>
        <fullName evidence="1">Uncharacterized protein</fullName>
    </submittedName>
</protein>
<name>A0A916DTG8_9BACT</name>
<accession>A0A916DTG8</accession>
<dbReference type="RefSeq" id="WP_264792984.1">
    <property type="nucleotide sequence ID" value="NZ_AP026867.1"/>
</dbReference>
<reference evidence="1" key="1">
    <citation type="submission" date="2022-09" db="EMBL/GenBank/DDBJ databases">
        <title>Aureispira anguillicida sp. nov., isolated from Leptocephalus of Japanese eel Anguilla japonica.</title>
        <authorList>
            <person name="Yuasa K."/>
            <person name="Mekata T."/>
            <person name="Ikunari K."/>
        </authorList>
    </citation>
    <scope>NUCLEOTIDE SEQUENCE</scope>
    <source>
        <strain evidence="1">EL160426</strain>
    </source>
</reference>
<dbReference type="EMBL" id="AP026867">
    <property type="protein sequence ID" value="BDS11845.1"/>
    <property type="molecule type" value="Genomic_DNA"/>
</dbReference>
<evidence type="ECO:0000313" key="1">
    <source>
        <dbReference type="EMBL" id="BDS11845.1"/>
    </source>
</evidence>
<sequence length="500" mass="59624">MKKLEQIEIILSVLSLLKKASKFENFIPTAPIQKFYVAVFEVWKNNDQKIDRNEVFKKMKVETIKKVDYASDQLIDLFYAFCYWELELKTNLKWEIRAQIMGYYVKNKLLQNSLDINELNIVVLGKLVRQLKAPKTSTDYYYSAWGHQKLYFSSKFPTKKEKEASTALMMADVQLDIFYSIHKLRITLEKISRFYSLGEAFPMINFQLPIINEHKNLTLELYERLYLVVQYTRSSGRDSDICTKLLADLYAVIQSNKIEIEHKDREFMVIFLINYLAVERGTNWREYIYNLYKMAFDSNWLIQVDGAIRFEDFANAIASCLNFRDPDFLNRIKENSYQYALEKEQYYIANLCEMAHLYLQKKWLKLFEYEKVENKKPELNLRAYYATQVHVLKTKAIFENFINQNFQDNLKIKGKNIEIELILQAYKAHIRGKLIQEVSTEKANLKFIKELGACYKILISTNWKKEKKIALSKWKDDLDEEILYYNWLIQLYNDAFNKLK</sequence>
<dbReference type="Proteomes" id="UP001060919">
    <property type="component" value="Chromosome"/>
</dbReference>
<proteinExistence type="predicted"/>
<dbReference type="AlphaFoldDB" id="A0A916DTG8"/>
<keyword evidence="2" id="KW-1185">Reference proteome</keyword>
<organism evidence="1 2">
    <name type="scientific">Aureispira anguillae</name>
    <dbReference type="NCBI Taxonomy" id="2864201"/>
    <lineage>
        <taxon>Bacteria</taxon>
        <taxon>Pseudomonadati</taxon>
        <taxon>Bacteroidota</taxon>
        <taxon>Saprospiria</taxon>
        <taxon>Saprospirales</taxon>
        <taxon>Saprospiraceae</taxon>
        <taxon>Aureispira</taxon>
    </lineage>
</organism>
<dbReference type="KEGG" id="aup:AsAng_0025590"/>
<gene>
    <name evidence="1" type="ORF">AsAng_0025590</name>
</gene>
<evidence type="ECO:0000313" key="2">
    <source>
        <dbReference type="Proteomes" id="UP001060919"/>
    </source>
</evidence>